<dbReference type="Proteomes" id="UP000009170">
    <property type="component" value="Unassembled WGS sequence"/>
</dbReference>
<reference evidence="2 3" key="2">
    <citation type="journal article" date="2014" name="BMC Genomics">
        <title>An improved genome of the model marine alga Ostreococcus tauri unfolds by assessing Illumina de novo assemblies.</title>
        <authorList>
            <person name="Blanc-Mathieu R."/>
            <person name="Verhelst B."/>
            <person name="Derelle E."/>
            <person name="Rombauts S."/>
            <person name="Bouget F.Y."/>
            <person name="Carre I."/>
            <person name="Chateau A."/>
            <person name="Eyre-Walker A."/>
            <person name="Grimsley N."/>
            <person name="Moreau H."/>
            <person name="Piegu B."/>
            <person name="Rivals E."/>
            <person name="Schackwitz W."/>
            <person name="Van de Peer Y."/>
            <person name="Piganeau G."/>
        </authorList>
    </citation>
    <scope>NUCLEOTIDE SEQUENCE [LARGE SCALE GENOMIC DNA]</scope>
    <source>
        <strain evidence="3">OTTH 0595 / CCAP 157/2 / RCC745</strain>
    </source>
</reference>
<dbReference type="InParanoid" id="A0A090M7S1"/>
<reference evidence="3" key="1">
    <citation type="journal article" date="2006" name="Proc. Natl. Acad. Sci. U.S.A.">
        <title>Genome analysis of the smallest free-living eukaryote Ostreococcus tauri unveils many unique features.</title>
        <authorList>
            <person name="Derelle E."/>
            <person name="Ferraz C."/>
            <person name="Rombauts S."/>
            <person name="Rouze P."/>
            <person name="Worden A.Z."/>
            <person name="Robbens S."/>
            <person name="Partensky F."/>
            <person name="Degroeve S."/>
            <person name="Echeynie S."/>
            <person name="Cooke R."/>
            <person name="Saeys Y."/>
            <person name="Wuyts J."/>
            <person name="Jabbari K."/>
            <person name="Bowler C."/>
            <person name="Panaud O."/>
            <person name="Piegu B."/>
            <person name="Ball S.G."/>
            <person name="Ral J.-P."/>
            <person name="Bouget F.-Y."/>
            <person name="Piganeau G."/>
            <person name="De Baets B."/>
            <person name="Picard A."/>
            <person name="Delseny M."/>
            <person name="Demaille J."/>
            <person name="Van de Peer Y."/>
            <person name="Moreau H."/>
        </authorList>
    </citation>
    <scope>NUCLEOTIDE SEQUENCE [LARGE SCALE GENOMIC DNA]</scope>
    <source>
        <strain evidence="3">OTTH 0595 / CCAP 157/2 / RCC745</strain>
    </source>
</reference>
<gene>
    <name evidence="2" type="ORF">OT_ostta02g03060</name>
</gene>
<dbReference type="Pfam" id="PF02622">
    <property type="entry name" value="DUF179"/>
    <property type="match status" value="1"/>
</dbReference>
<dbReference type="GeneID" id="9836783"/>
<accession>A0A090M7S1</accession>
<sequence length="307" mass="33632">MNSTTSSVRGLPTIGTRMRGKTPRFDGIGGVVSRRGGARGFRVRARRERVVAHVSGRDDDMISESSSESDWRAFRARLVANHRNNDALRRSVRDARWAHGLECVERGALLVAVDEDSSSFWSHVVILMLDHAAHGSTGIILNRTQSWTLEKHCPEIMVHRNGKYWDALANDVAGVGGPVGLAAPRDRSVIALSTKPQIGMTEEVVPGIHRVINLEKLAKMNSKLTGPNTLSPEELSLFVGYSGWAPGQLQSEIDAGYWTLAAASGAFIEDCMFKHVMDTIIDPTGKRVPIDAHGFQAWATTRELLGM</sequence>
<dbReference type="EMBL" id="CAID01000002">
    <property type="protein sequence ID" value="CEG01083.1"/>
    <property type="molecule type" value="Genomic_DNA"/>
</dbReference>
<evidence type="ECO:0008006" key="4">
    <source>
        <dbReference type="Google" id="ProtNLM"/>
    </source>
</evidence>
<dbReference type="KEGG" id="ota:OT_ostta02g03060"/>
<dbReference type="PANTHER" id="PTHR31984:SF17">
    <property type="entry name" value="TRANSCRIPTIONAL REGULATOR"/>
    <property type="match status" value="1"/>
</dbReference>
<dbReference type="SUPFAM" id="SSF143456">
    <property type="entry name" value="VC0467-like"/>
    <property type="match status" value="1"/>
</dbReference>
<dbReference type="AlphaFoldDB" id="A0A090M7S1"/>
<dbReference type="Gene3D" id="3.40.1740.10">
    <property type="entry name" value="VC0467-like"/>
    <property type="match status" value="1"/>
</dbReference>
<evidence type="ECO:0000313" key="2">
    <source>
        <dbReference type="EMBL" id="CEG01083.1"/>
    </source>
</evidence>
<dbReference type="PANTHER" id="PTHR31984">
    <property type="entry name" value="TRANSPORTER, PUTATIVE (DUF179)-RELATED"/>
    <property type="match status" value="1"/>
</dbReference>
<evidence type="ECO:0000313" key="3">
    <source>
        <dbReference type="Proteomes" id="UP000009170"/>
    </source>
</evidence>
<name>A0A090M7S1_OSTTA</name>
<comment type="caution">
    <text evidence="2">The sequence shown here is derived from an EMBL/GenBank/DDBJ whole genome shotgun (WGS) entry which is preliminary data.</text>
</comment>
<dbReference type="RefSeq" id="XP_022840784.1">
    <property type="nucleotide sequence ID" value="XM_022985096.1"/>
</dbReference>
<dbReference type="OrthoDB" id="272750at2759"/>
<keyword evidence="3" id="KW-1185">Reference proteome</keyword>
<dbReference type="InterPro" id="IPR003774">
    <property type="entry name" value="AlgH-like"/>
</dbReference>
<protein>
    <recommendedName>
        <fullName evidence="4">Transcriptional regulator</fullName>
    </recommendedName>
</protein>
<evidence type="ECO:0000256" key="1">
    <source>
        <dbReference type="SAM" id="MobiDB-lite"/>
    </source>
</evidence>
<dbReference type="STRING" id="70448.A0A090M7S1"/>
<organism evidence="2 3">
    <name type="scientific">Ostreococcus tauri</name>
    <name type="common">Marine green alga</name>
    <dbReference type="NCBI Taxonomy" id="70448"/>
    <lineage>
        <taxon>Eukaryota</taxon>
        <taxon>Viridiplantae</taxon>
        <taxon>Chlorophyta</taxon>
        <taxon>Mamiellophyceae</taxon>
        <taxon>Mamiellales</taxon>
        <taxon>Bathycoccaceae</taxon>
        <taxon>Ostreococcus</taxon>
    </lineage>
</organism>
<feature type="region of interest" description="Disordered" evidence="1">
    <location>
        <begin position="1"/>
        <end position="29"/>
    </location>
</feature>
<proteinExistence type="predicted"/>